<dbReference type="PANTHER" id="PTHR16189:SF2">
    <property type="entry name" value="AMINO ACID TRANSPORTER TRANSMEMBRANE DOMAIN-CONTAINING PROTEIN"/>
    <property type="match status" value="1"/>
</dbReference>
<evidence type="ECO:0000313" key="3">
    <source>
        <dbReference type="EMBL" id="GMI29349.1"/>
    </source>
</evidence>
<proteinExistence type="predicted"/>
<feature type="transmembrane region" description="Helical" evidence="2">
    <location>
        <begin position="207"/>
        <end position="224"/>
    </location>
</feature>
<accession>A0A9W7FZI3</accession>
<feature type="transmembrane region" description="Helical" evidence="2">
    <location>
        <begin position="508"/>
        <end position="527"/>
    </location>
</feature>
<dbReference type="Proteomes" id="UP001165065">
    <property type="component" value="Unassembled WGS sequence"/>
</dbReference>
<reference evidence="4" key="1">
    <citation type="journal article" date="2023" name="Commun. Biol.">
        <title>Genome analysis of Parmales, the sister group of diatoms, reveals the evolutionary specialization of diatoms from phago-mixotrophs to photoautotrophs.</title>
        <authorList>
            <person name="Ban H."/>
            <person name="Sato S."/>
            <person name="Yoshikawa S."/>
            <person name="Yamada K."/>
            <person name="Nakamura Y."/>
            <person name="Ichinomiya M."/>
            <person name="Sato N."/>
            <person name="Blanc-Mathieu R."/>
            <person name="Endo H."/>
            <person name="Kuwata A."/>
            <person name="Ogata H."/>
        </authorList>
    </citation>
    <scope>NUCLEOTIDE SEQUENCE [LARGE SCALE GENOMIC DNA]</scope>
</reference>
<dbReference type="PANTHER" id="PTHR16189">
    <property type="entry name" value="TRANSMEMBRANE PROTEIN 104-RELATED"/>
    <property type="match status" value="1"/>
</dbReference>
<feature type="transmembrane region" description="Helical" evidence="2">
    <location>
        <begin position="274"/>
        <end position="292"/>
    </location>
</feature>
<feature type="transmembrane region" description="Helical" evidence="2">
    <location>
        <begin position="73"/>
        <end position="94"/>
    </location>
</feature>
<sequence length="594" mass="65084">MDWTMYMEDEYTEGVEFPIAQFNPSIAITRLVSFAEQSPSGYDTKALYIFTINYVLGVGCLGVPYGFARTGVAFGSFLVVAVTVLAYATVSWVAETVGRAERLAAMPCEQGSKCWICLKEHKENEVNTPLCVPISGGEGVEVKVDVDVGHKVLGQQVGRGYGSSGRTTKASKAKTESTDSSNMNWASEKSYEVTELCTKFLGWRHKVLYQVSLLALMYVGLLAYSQVFANSISAAVECDSCSRGLLSVVFAVIVVPLSCSDLEEQVTVQAMMAVARFLAIFVMVGGSLYALMFDRIDSQTSRGRAPFLAPVVTDEEGESLMSYSFAFSGFGVMFSTALFSQLFQHSVPGLIRPLPEYQKRKVPQVFMKALATTMTLYLVLGISAACYFGSSTRSSVNLNFTNFSYGIDLQEAPEWQVWLVKVLSNVVVLFPAADTLSVFPLIANTLGNNLSTSSPGMTKRIRTLLKGRGWAGEELKTHTAKVNMIIWRLIASVPPILASVYAKDLAFSLQLAGLAGLYVAFICPALLQRASSNAIKRNFGETEVWTIYSGWQSKREVEIVVLVFSLFAFVVVMSQIRTQFLEMVGRGGERETES</sequence>
<dbReference type="OrthoDB" id="294541at2759"/>
<keyword evidence="2" id="KW-0812">Transmembrane</keyword>
<evidence type="ECO:0000313" key="4">
    <source>
        <dbReference type="Proteomes" id="UP001165065"/>
    </source>
</evidence>
<keyword evidence="4" id="KW-1185">Reference proteome</keyword>
<evidence type="ECO:0008006" key="5">
    <source>
        <dbReference type="Google" id="ProtNLM"/>
    </source>
</evidence>
<gene>
    <name evidence="3" type="ORF">TrCOL_g6481</name>
</gene>
<feature type="transmembrane region" description="Helical" evidence="2">
    <location>
        <begin position="557"/>
        <end position="576"/>
    </location>
</feature>
<feature type="transmembrane region" description="Helical" evidence="2">
    <location>
        <begin position="320"/>
        <end position="344"/>
    </location>
</feature>
<keyword evidence="2" id="KW-0472">Membrane</keyword>
<protein>
    <recommendedName>
        <fullName evidence="5">Amino acid transporter transmembrane domain-containing protein</fullName>
    </recommendedName>
</protein>
<feature type="transmembrane region" description="Helical" evidence="2">
    <location>
        <begin position="365"/>
        <end position="390"/>
    </location>
</feature>
<organism evidence="3 4">
    <name type="scientific">Triparma columacea</name>
    <dbReference type="NCBI Taxonomy" id="722753"/>
    <lineage>
        <taxon>Eukaryota</taxon>
        <taxon>Sar</taxon>
        <taxon>Stramenopiles</taxon>
        <taxon>Ochrophyta</taxon>
        <taxon>Bolidophyceae</taxon>
        <taxon>Parmales</taxon>
        <taxon>Triparmaceae</taxon>
        <taxon>Triparma</taxon>
    </lineage>
</organism>
<name>A0A9W7FZI3_9STRA</name>
<dbReference type="EMBL" id="BRYA01000679">
    <property type="protein sequence ID" value="GMI29349.1"/>
    <property type="molecule type" value="Genomic_DNA"/>
</dbReference>
<keyword evidence="2" id="KW-1133">Transmembrane helix</keyword>
<feature type="region of interest" description="Disordered" evidence="1">
    <location>
        <begin position="159"/>
        <end position="181"/>
    </location>
</feature>
<evidence type="ECO:0000256" key="2">
    <source>
        <dbReference type="SAM" id="Phobius"/>
    </source>
</evidence>
<feature type="transmembrane region" description="Helical" evidence="2">
    <location>
        <begin position="485"/>
        <end position="502"/>
    </location>
</feature>
<feature type="transmembrane region" description="Helical" evidence="2">
    <location>
        <begin position="46"/>
        <end position="67"/>
    </location>
</feature>
<dbReference type="AlphaFoldDB" id="A0A9W7FZI3"/>
<comment type="caution">
    <text evidence="3">The sequence shown here is derived from an EMBL/GenBank/DDBJ whole genome shotgun (WGS) entry which is preliminary data.</text>
</comment>
<evidence type="ECO:0000256" key="1">
    <source>
        <dbReference type="SAM" id="MobiDB-lite"/>
    </source>
</evidence>